<dbReference type="InterPro" id="IPR015882">
    <property type="entry name" value="HEX_bac_N"/>
</dbReference>
<dbReference type="CDD" id="cd06563">
    <property type="entry name" value="GH20_chitobiase-like"/>
    <property type="match status" value="1"/>
</dbReference>
<evidence type="ECO:0000256" key="9">
    <source>
        <dbReference type="SAM" id="SignalP"/>
    </source>
</evidence>
<dbReference type="PRINTS" id="PR00738">
    <property type="entry name" value="GLHYDRLASE20"/>
</dbReference>
<evidence type="ECO:0000256" key="3">
    <source>
        <dbReference type="ARBA" id="ARBA00012663"/>
    </source>
</evidence>
<evidence type="ECO:0000313" key="14">
    <source>
        <dbReference type="Proteomes" id="UP000050864"/>
    </source>
</evidence>
<evidence type="ECO:0000256" key="6">
    <source>
        <dbReference type="ARBA" id="ARBA00030512"/>
    </source>
</evidence>
<comment type="similarity">
    <text evidence="2">Belongs to the glycosyl hydrolase 20 family.</text>
</comment>
<feature type="signal peptide" evidence="9">
    <location>
        <begin position="1"/>
        <end position="29"/>
    </location>
</feature>
<dbReference type="InterPro" id="IPR029018">
    <property type="entry name" value="Hex-like_dom2"/>
</dbReference>
<dbReference type="Pfam" id="PF13290">
    <property type="entry name" value="CHB_HEX_C_1"/>
    <property type="match status" value="1"/>
</dbReference>
<evidence type="ECO:0000256" key="4">
    <source>
        <dbReference type="ARBA" id="ARBA00022801"/>
    </source>
</evidence>
<dbReference type="GO" id="GO:0005975">
    <property type="term" value="P:carbohydrate metabolic process"/>
    <property type="evidence" value="ECO:0007669"/>
    <property type="project" value="InterPro"/>
</dbReference>
<feature type="domain" description="Glycoside hydrolase family 20 catalytic" evidence="10">
    <location>
        <begin position="174"/>
        <end position="516"/>
    </location>
</feature>
<evidence type="ECO:0000256" key="5">
    <source>
        <dbReference type="ARBA" id="ARBA00023295"/>
    </source>
</evidence>
<dbReference type="AlphaFoldDB" id="A0A0R0CEU4"/>
<evidence type="ECO:0000259" key="11">
    <source>
        <dbReference type="Pfam" id="PF02838"/>
    </source>
</evidence>
<name>A0A0R0CEU4_9GAMM</name>
<dbReference type="PATRIC" id="fig|405444.3.peg.93"/>
<reference evidence="13 14" key="1">
    <citation type="submission" date="2015-05" db="EMBL/GenBank/DDBJ databases">
        <title>Genome sequencing and analysis of members of genus Stenotrophomonas.</title>
        <authorList>
            <person name="Patil P.P."/>
            <person name="Midha S."/>
            <person name="Patil P.B."/>
        </authorList>
    </citation>
    <scope>NUCLEOTIDE SEQUENCE [LARGE SCALE GENOMIC DNA]</scope>
    <source>
        <strain evidence="13 14">DSM 18929</strain>
    </source>
</reference>
<dbReference type="InterPro" id="IPR025705">
    <property type="entry name" value="Beta_hexosaminidase_sua/sub"/>
</dbReference>
<dbReference type="PANTHER" id="PTHR22600">
    <property type="entry name" value="BETA-HEXOSAMINIDASE"/>
    <property type="match status" value="1"/>
</dbReference>
<dbReference type="Pfam" id="PF02838">
    <property type="entry name" value="Glyco_hydro_20b"/>
    <property type="match status" value="1"/>
</dbReference>
<gene>
    <name evidence="13" type="ORF">ABB26_05495</name>
</gene>
<dbReference type="SUPFAM" id="SSF51445">
    <property type="entry name" value="(Trans)glycosidases"/>
    <property type="match status" value="1"/>
</dbReference>
<dbReference type="Gene3D" id="3.30.379.10">
    <property type="entry name" value="Chitobiase/beta-hexosaminidase domain 2-like"/>
    <property type="match status" value="1"/>
</dbReference>
<dbReference type="GO" id="GO:0016020">
    <property type="term" value="C:membrane"/>
    <property type="evidence" value="ECO:0007669"/>
    <property type="project" value="TreeGrafter"/>
</dbReference>
<dbReference type="InterPro" id="IPR017853">
    <property type="entry name" value="GH"/>
</dbReference>
<protein>
    <recommendedName>
        <fullName evidence="3">beta-N-acetylhexosaminidase</fullName>
        <ecNumber evidence="3">3.2.1.52</ecNumber>
    </recommendedName>
    <alternativeName>
        <fullName evidence="6">Beta-N-acetylhexosaminidase</fullName>
    </alternativeName>
    <alternativeName>
        <fullName evidence="7">N-acetyl-beta-glucosaminidase</fullName>
    </alternativeName>
</protein>
<dbReference type="RefSeq" id="WP_057632674.1">
    <property type="nucleotide sequence ID" value="NZ_LDJI01000010.1"/>
</dbReference>
<feature type="chain" id="PRO_5006394094" description="beta-N-acetylhexosaminidase" evidence="9">
    <location>
        <begin position="30"/>
        <end position="784"/>
    </location>
</feature>
<dbReference type="OrthoDB" id="9763537at2"/>
<dbReference type="Pfam" id="PF00728">
    <property type="entry name" value="Glyco_hydro_20"/>
    <property type="match status" value="1"/>
</dbReference>
<evidence type="ECO:0000256" key="2">
    <source>
        <dbReference type="ARBA" id="ARBA00006285"/>
    </source>
</evidence>
<keyword evidence="5" id="KW-0326">Glycosidase</keyword>
<accession>A0A0R0CEU4</accession>
<keyword evidence="4" id="KW-0378">Hydrolase</keyword>
<dbReference type="EMBL" id="LDJI01000010">
    <property type="protein sequence ID" value="KRG64994.1"/>
    <property type="molecule type" value="Genomic_DNA"/>
</dbReference>
<dbReference type="STRING" id="405444.ABB26_05495"/>
<organism evidence="13 14">
    <name type="scientific">Stenotrophomonas humi</name>
    <dbReference type="NCBI Taxonomy" id="405444"/>
    <lineage>
        <taxon>Bacteria</taxon>
        <taxon>Pseudomonadati</taxon>
        <taxon>Pseudomonadota</taxon>
        <taxon>Gammaproteobacteria</taxon>
        <taxon>Lysobacterales</taxon>
        <taxon>Lysobacteraceae</taxon>
        <taxon>Stenotrophomonas</taxon>
    </lineage>
</organism>
<dbReference type="PANTHER" id="PTHR22600:SF57">
    <property type="entry name" value="BETA-N-ACETYLHEXOSAMINIDASE"/>
    <property type="match status" value="1"/>
</dbReference>
<evidence type="ECO:0000259" key="10">
    <source>
        <dbReference type="Pfam" id="PF00728"/>
    </source>
</evidence>
<dbReference type="SUPFAM" id="SSF55545">
    <property type="entry name" value="beta-N-acetylhexosaminidase-like domain"/>
    <property type="match status" value="1"/>
</dbReference>
<dbReference type="InterPro" id="IPR015883">
    <property type="entry name" value="Glyco_hydro_20_cat"/>
</dbReference>
<keyword evidence="14" id="KW-1185">Reference proteome</keyword>
<dbReference type="GO" id="GO:0030203">
    <property type="term" value="P:glycosaminoglycan metabolic process"/>
    <property type="evidence" value="ECO:0007669"/>
    <property type="project" value="TreeGrafter"/>
</dbReference>
<comment type="caution">
    <text evidence="13">The sequence shown here is derived from an EMBL/GenBank/DDBJ whole genome shotgun (WGS) entry which is preliminary data.</text>
</comment>
<comment type="catalytic activity">
    <reaction evidence="1">
        <text>Hydrolysis of terminal non-reducing N-acetyl-D-hexosamine residues in N-acetyl-beta-D-hexosaminides.</text>
        <dbReference type="EC" id="3.2.1.52"/>
    </reaction>
</comment>
<dbReference type="Gene3D" id="3.20.20.80">
    <property type="entry name" value="Glycosidases"/>
    <property type="match status" value="1"/>
</dbReference>
<evidence type="ECO:0000256" key="7">
    <source>
        <dbReference type="ARBA" id="ARBA00033000"/>
    </source>
</evidence>
<feature type="domain" description="GH29D-like beta-sandwich" evidence="12">
    <location>
        <begin position="562"/>
        <end position="610"/>
    </location>
</feature>
<dbReference type="GO" id="GO:0004563">
    <property type="term" value="F:beta-N-acetylhexosaminidase activity"/>
    <property type="evidence" value="ECO:0007669"/>
    <property type="project" value="UniProtKB-EC"/>
</dbReference>
<evidence type="ECO:0000313" key="13">
    <source>
        <dbReference type="EMBL" id="KRG64994.1"/>
    </source>
</evidence>
<feature type="active site" description="Proton donor" evidence="8">
    <location>
        <position position="347"/>
    </location>
</feature>
<evidence type="ECO:0000259" key="12">
    <source>
        <dbReference type="Pfam" id="PF13290"/>
    </source>
</evidence>
<dbReference type="Proteomes" id="UP000050864">
    <property type="component" value="Unassembled WGS sequence"/>
</dbReference>
<feature type="domain" description="Beta-hexosaminidase bacterial type N-terminal" evidence="11">
    <location>
        <begin position="47"/>
        <end position="171"/>
    </location>
</feature>
<dbReference type="EC" id="3.2.1.52" evidence="3"/>
<sequence length="784" mass="86806">MMTRHRLSTHTLHAAMLVALAATSTQVFAAPTATSAQVQPVESTRASIIPRPVSVQPAAGRFTVDGSTRVVGSGDTGTVATQFTALLADTTPLKLQVGSQKAGKNSIEFRRVAAREGDSAEAYSLHVDSNGVVIEASDDRGLFYGAMSLWQLLAGTPSNTVSLAAMRIEDAPRFSWRGFMLDSARHFQSIEQIKTLLDAMATHKLNTFHWHLTDDQGWRMEIKRYPKLTEIGGCRSAAGEAGINPDGTPHLYCGFYTQEQIRDVVAYAAARHITVVPEVDVPGHAQAAVAAYPEHGVVDGPTQPSANWGVNPYLFNPRDETLQFLENILAEVMEMFPGKYIHIGGDEAVKYQWQDSPQVQAYIRELGLKDEEALQSHMLKRLEKYLEAHDRKLIGWDEIIEGGLPPEATVMSWRGIEGGIEAATHGHDVVMTPGNTLYLDFLQTNLPDEPPGRPKFTSMQRIYAYDPVPAQLNEAQRKHVLGVQANMWTEHTRNYERLQHNLFPRMSALAEIAWTPLERKSYDDFLARLPAQLQRYKALDIAYGQTALSVAMKRQDDRAGDKVTVELSNPLSYRDIRYTTDGSTPTAQSPSYGGALTLPVPTELKAQTFFNGVPLADKPSSWNFDAASLLSRTDKTLAQCPEGGRLLLRLEDDNPLEGPRANFDVTIFNPCWLWEDAQLADIGSIKVRAGRIPYNFGLLKPEEAKRGYRKPVARYGEFEVRAGCHGRVLASAPLPEKPGKDGFIELEAPLRAGPEQVTDLCITFSGDTRPQMWVLNRIELQPAH</sequence>
<evidence type="ECO:0000256" key="8">
    <source>
        <dbReference type="PIRSR" id="PIRSR625705-1"/>
    </source>
</evidence>
<proteinExistence type="inferred from homology"/>
<evidence type="ECO:0000256" key="1">
    <source>
        <dbReference type="ARBA" id="ARBA00001231"/>
    </source>
</evidence>
<dbReference type="InterPro" id="IPR059177">
    <property type="entry name" value="GH29D-like_dom"/>
</dbReference>
<keyword evidence="9" id="KW-0732">Signal</keyword>